<sequence>MPKLTRRHLLFGAAALAGGALPNLRPLGASADPLAATTAVTELSQPDPEFVRLVQRGYNPRFLAQPETLFVPVNTEETVAAVETAVARGLRIAVRSGGHCVENFVDNASTEAIIDLGRLTTVEFDTENSAFSVGAGADLGTVYEQLYRGWGVSLPGGSCLGVGMGGHAAGGGFGPLSRAFGSVVDHIYGVEVVVVDADGRASSVLATCDGRNSDLWWAHTGGGGGNFGVVTRYLLRTHDADGSDPTLALPTPPANLLSTQVVLPVVSEDAFVRFVGNFQRFFERNSEPGSRFASLYAQFFASAHLCQLTPRLDADLPNSRALLDEFVAALGEGVWPPPVAVPASQGPFLDVSTQLSAPRGRAPFSGKYKSANLRRAHTDEQLRTLHRYLSDPRFQSLDSGIELFPAGGAINDRSADATAMPTRNSFMKAVFVAAWRNPADEAAHVEWSRNMYRDIYADTGGVPVPNDANAGAYINYPDSDLKDPAWNTSGVSWSTLYYGDHYSRLQEIKAAWDPGNLFRHDLSIELPRT</sequence>
<dbReference type="InterPro" id="IPR050416">
    <property type="entry name" value="FAD-linked_Oxidoreductase"/>
</dbReference>
<dbReference type="SUPFAM" id="SSF56176">
    <property type="entry name" value="FAD-binding/transporter-associated domain-like"/>
    <property type="match status" value="1"/>
</dbReference>
<evidence type="ECO:0000256" key="4">
    <source>
        <dbReference type="ARBA" id="ARBA00022827"/>
    </source>
</evidence>
<evidence type="ECO:0000256" key="3">
    <source>
        <dbReference type="ARBA" id="ARBA00022630"/>
    </source>
</evidence>
<dbReference type="InterPro" id="IPR006094">
    <property type="entry name" value="Oxid_FAD_bind_N"/>
</dbReference>
<evidence type="ECO:0000256" key="5">
    <source>
        <dbReference type="ARBA" id="ARBA00023002"/>
    </source>
</evidence>
<dbReference type="InterPro" id="IPR006311">
    <property type="entry name" value="TAT_signal"/>
</dbReference>
<evidence type="ECO:0000313" key="7">
    <source>
        <dbReference type="EMBL" id="MDV6261788.1"/>
    </source>
</evidence>
<organism evidence="7 8">
    <name type="scientific">Rhodococcoides yunnanense</name>
    <dbReference type="NCBI Taxonomy" id="278209"/>
    <lineage>
        <taxon>Bacteria</taxon>
        <taxon>Bacillati</taxon>
        <taxon>Actinomycetota</taxon>
        <taxon>Actinomycetes</taxon>
        <taxon>Mycobacteriales</taxon>
        <taxon>Nocardiaceae</taxon>
        <taxon>Rhodococcoides</taxon>
    </lineage>
</organism>
<keyword evidence="3" id="KW-0285">Flavoprotein</keyword>
<keyword evidence="8" id="KW-1185">Reference proteome</keyword>
<reference evidence="7 8" key="1">
    <citation type="submission" date="2023-10" db="EMBL/GenBank/DDBJ databases">
        <title>Development of a sustainable strategy for remediation of hydrocarbon-contaminated territories based on the waste exchange concept.</title>
        <authorList>
            <person name="Krivoruchko A."/>
        </authorList>
    </citation>
    <scope>NUCLEOTIDE SEQUENCE [LARGE SCALE GENOMIC DNA]</scope>
    <source>
        <strain evidence="7 8">IEGM 1323</strain>
    </source>
</reference>
<dbReference type="InterPro" id="IPR016166">
    <property type="entry name" value="FAD-bd_PCMH"/>
</dbReference>
<dbReference type="InterPro" id="IPR016169">
    <property type="entry name" value="FAD-bd_PCMH_sub2"/>
</dbReference>
<evidence type="ECO:0000313" key="8">
    <source>
        <dbReference type="Proteomes" id="UP001185755"/>
    </source>
</evidence>
<dbReference type="PANTHER" id="PTHR42973">
    <property type="entry name" value="BINDING OXIDOREDUCTASE, PUTATIVE (AFU_ORTHOLOGUE AFUA_1G17690)-RELATED"/>
    <property type="match status" value="1"/>
</dbReference>
<dbReference type="Pfam" id="PF08031">
    <property type="entry name" value="BBE"/>
    <property type="match status" value="1"/>
</dbReference>
<evidence type="ECO:0000256" key="2">
    <source>
        <dbReference type="ARBA" id="ARBA00005466"/>
    </source>
</evidence>
<comment type="similarity">
    <text evidence="2">Belongs to the oxygen-dependent FAD-linked oxidoreductase family.</text>
</comment>
<proteinExistence type="inferred from homology"/>
<dbReference type="Proteomes" id="UP001185755">
    <property type="component" value="Unassembled WGS sequence"/>
</dbReference>
<dbReference type="Gene3D" id="3.30.465.10">
    <property type="match status" value="1"/>
</dbReference>
<protein>
    <submittedName>
        <fullName evidence="7">FAD-binding protein</fullName>
    </submittedName>
</protein>
<comment type="cofactor">
    <cofactor evidence="1">
        <name>FAD</name>
        <dbReference type="ChEBI" id="CHEBI:57692"/>
    </cofactor>
</comment>
<gene>
    <name evidence="7" type="ORF">R3P96_10580</name>
</gene>
<dbReference type="PANTHER" id="PTHR42973:SF39">
    <property type="entry name" value="FAD-BINDING PCMH-TYPE DOMAIN-CONTAINING PROTEIN"/>
    <property type="match status" value="1"/>
</dbReference>
<comment type="caution">
    <text evidence="7">The sequence shown here is derived from an EMBL/GenBank/DDBJ whole genome shotgun (WGS) entry which is preliminary data.</text>
</comment>
<dbReference type="Pfam" id="PF01565">
    <property type="entry name" value="FAD_binding_4"/>
    <property type="match status" value="1"/>
</dbReference>
<name>A0ABU4BCD5_9NOCA</name>
<dbReference type="EMBL" id="JAWLJX010000002">
    <property type="protein sequence ID" value="MDV6261788.1"/>
    <property type="molecule type" value="Genomic_DNA"/>
</dbReference>
<evidence type="ECO:0000259" key="6">
    <source>
        <dbReference type="PROSITE" id="PS51387"/>
    </source>
</evidence>
<feature type="domain" description="FAD-binding PCMH-type" evidence="6">
    <location>
        <begin position="62"/>
        <end position="240"/>
    </location>
</feature>
<dbReference type="InterPro" id="IPR012951">
    <property type="entry name" value="BBE"/>
</dbReference>
<evidence type="ECO:0000256" key="1">
    <source>
        <dbReference type="ARBA" id="ARBA00001974"/>
    </source>
</evidence>
<accession>A0ABU4BCD5</accession>
<dbReference type="Gene3D" id="3.40.462.20">
    <property type="match status" value="1"/>
</dbReference>
<dbReference type="PROSITE" id="PS51318">
    <property type="entry name" value="TAT"/>
    <property type="match status" value="1"/>
</dbReference>
<keyword evidence="5" id="KW-0560">Oxidoreductase</keyword>
<dbReference type="PROSITE" id="PS51387">
    <property type="entry name" value="FAD_PCMH"/>
    <property type="match status" value="1"/>
</dbReference>
<keyword evidence="4" id="KW-0274">FAD</keyword>
<dbReference type="RefSeq" id="WP_317564267.1">
    <property type="nucleotide sequence ID" value="NZ_JAWLJX010000002.1"/>
</dbReference>
<dbReference type="InterPro" id="IPR036318">
    <property type="entry name" value="FAD-bd_PCMH-like_sf"/>
</dbReference>